<reference evidence="1" key="1">
    <citation type="submission" date="2020-03" db="EMBL/GenBank/DDBJ databases">
        <title>The deep terrestrial virosphere.</title>
        <authorList>
            <person name="Holmfeldt K."/>
            <person name="Nilsson E."/>
            <person name="Simone D."/>
            <person name="Lopez-Fernandez M."/>
            <person name="Wu X."/>
            <person name="de Brujin I."/>
            <person name="Lundin D."/>
            <person name="Andersson A."/>
            <person name="Bertilsson S."/>
            <person name="Dopson M."/>
        </authorList>
    </citation>
    <scope>NUCLEOTIDE SEQUENCE</scope>
    <source>
        <strain evidence="4">MM415A00138</strain>
        <strain evidence="2">MM415B01354</strain>
        <strain evidence="1">TM448A02481</strain>
        <strain evidence="3">TM448B00155</strain>
    </source>
</reference>
<dbReference type="Gene3D" id="3.30.420.240">
    <property type="match status" value="1"/>
</dbReference>
<sequence length="605" mass="68996">MNRDIRKPYLDAWAKVLDPKETPDLRRFLRAFEIETTSGIPQPFLVNAIQHRIIQEIERQENSRRGYVRLLEVKPRQIGSSTLFAGRLLERCVRQGGQKCVIVAHDEDATVELYQSKIVHMWDQIPEAVRPEEKRSNRMELVLKHVRKRTGFRLLPGLGVRSYVRVMTAGKKRGLRSKTIQQLLLSEAALYDDDESVIGASLRSIHPVRGTSVVIESTANGAQGVFYRMCMAAKAGESEYSLLFFPWFDHPEYTRDFGSPDQHASFVASLTDEEAALMELYGLTLEQLNWYRFALANLCFSDKIQRQVDYPSSLEEAFISSGTCRFDKGALMTLEAAAPEPERKGRLLFFEGQWRFYNEPGGPVTIYCQPKRGREYVACADTAEGIGPNDPYEAKSDFSAACVYDRRSRKLMARVHARIDTDSYADLLFGLGMWYNRALLVVESNHRVGVAVTMRLRALEYPRLYVDRDTDSVQKRSRLRYGLFMDSRVREVAIAALSSNITHKRIELSVEQIRECRAFVTENGRRWEAAQGAHDDEVMAAAIFSFVNQEEPFLSEGDEIDDDGSVIAVPTQLGVATQALKEFEEQLAWNLENQERAWNPFLGNE</sequence>
<organism evidence="1">
    <name type="scientific">viral metagenome</name>
    <dbReference type="NCBI Taxonomy" id="1070528"/>
    <lineage>
        <taxon>unclassified sequences</taxon>
        <taxon>metagenomes</taxon>
        <taxon>organismal metagenomes</taxon>
    </lineage>
</organism>
<proteinExistence type="predicted"/>
<dbReference type="InterPro" id="IPR027417">
    <property type="entry name" value="P-loop_NTPase"/>
</dbReference>
<accession>A0A6H1ZXP8</accession>
<dbReference type="EMBL" id="MT144593">
    <property type="protein sequence ID" value="QJH93890.1"/>
    <property type="molecule type" value="Genomic_DNA"/>
</dbReference>
<dbReference type="Gene3D" id="3.40.50.300">
    <property type="entry name" value="P-loop containing nucleotide triphosphate hydrolases"/>
    <property type="match status" value="1"/>
</dbReference>
<gene>
    <name evidence="4" type="ORF">MM415A00138_0009</name>
    <name evidence="2" type="ORF">MM415B01354_0006</name>
    <name evidence="1" type="ORF">TM448A02481_0004</name>
    <name evidence="3" type="ORF">TM448B00155_0006</name>
</gene>
<name>A0A6H1ZXP8_9ZZZZ</name>
<dbReference type="EMBL" id="MT141354">
    <property type="protein sequence ID" value="QJA59101.1"/>
    <property type="molecule type" value="Genomic_DNA"/>
</dbReference>
<evidence type="ECO:0000313" key="2">
    <source>
        <dbReference type="EMBL" id="QJA59101.1"/>
    </source>
</evidence>
<evidence type="ECO:0000313" key="4">
    <source>
        <dbReference type="EMBL" id="QJI05196.1"/>
    </source>
</evidence>
<dbReference type="EMBL" id="MT144312">
    <property type="protein sequence ID" value="QJA52097.1"/>
    <property type="molecule type" value="Genomic_DNA"/>
</dbReference>
<evidence type="ECO:0000313" key="3">
    <source>
        <dbReference type="EMBL" id="QJH93890.1"/>
    </source>
</evidence>
<evidence type="ECO:0000313" key="1">
    <source>
        <dbReference type="EMBL" id="QJA52097.1"/>
    </source>
</evidence>
<dbReference type="EMBL" id="MT145196">
    <property type="protein sequence ID" value="QJI05196.1"/>
    <property type="molecule type" value="Genomic_DNA"/>
</dbReference>
<protein>
    <submittedName>
        <fullName evidence="1">Putative terminase</fullName>
    </submittedName>
</protein>
<dbReference type="AlphaFoldDB" id="A0A6H1ZXP8"/>